<evidence type="ECO:0000256" key="13">
    <source>
        <dbReference type="RuleBase" id="RU000682"/>
    </source>
</evidence>
<evidence type="ECO:0000256" key="10">
    <source>
        <dbReference type="ARBA" id="ARBA00070091"/>
    </source>
</evidence>
<keyword evidence="4 12" id="KW-0238">DNA-binding</keyword>
<feature type="DNA-binding region" description="Homeobox" evidence="12">
    <location>
        <begin position="52"/>
        <end position="111"/>
    </location>
</feature>
<keyword evidence="6" id="KW-0804">Transcription</keyword>
<comment type="caution">
    <text evidence="16">The sequence shown here is derived from an EMBL/GenBank/DDBJ whole genome shotgun (WGS) entry which is preliminary data.</text>
</comment>
<name>A0A8X6NJX8_NEPPI</name>
<dbReference type="InterPro" id="IPR009057">
    <property type="entry name" value="Homeodomain-like_sf"/>
</dbReference>
<evidence type="ECO:0000256" key="2">
    <source>
        <dbReference type="ARBA" id="ARBA00022473"/>
    </source>
</evidence>
<feature type="domain" description="Homeobox" evidence="15">
    <location>
        <begin position="50"/>
        <end position="110"/>
    </location>
</feature>
<accession>A0A8X6NJX8</accession>
<dbReference type="GO" id="GO:0000981">
    <property type="term" value="F:DNA-binding transcription factor activity, RNA polymerase II-specific"/>
    <property type="evidence" value="ECO:0007669"/>
    <property type="project" value="InterPro"/>
</dbReference>
<dbReference type="InterPro" id="IPR001356">
    <property type="entry name" value="HD"/>
</dbReference>
<gene>
    <name evidence="16" type="primary">DRGX</name>
    <name evidence="16" type="ORF">NPIL_268791</name>
</gene>
<evidence type="ECO:0000256" key="8">
    <source>
        <dbReference type="ARBA" id="ARBA00058719"/>
    </source>
</evidence>
<feature type="compositionally biased region" description="Basic and acidic residues" evidence="14">
    <location>
        <begin position="111"/>
        <end position="133"/>
    </location>
</feature>
<comment type="subunit">
    <text evidence="9">Interacts with RGMB.</text>
</comment>
<dbReference type="GO" id="GO:0000977">
    <property type="term" value="F:RNA polymerase II transcription regulatory region sequence-specific DNA binding"/>
    <property type="evidence" value="ECO:0007669"/>
    <property type="project" value="TreeGrafter"/>
</dbReference>
<evidence type="ECO:0000256" key="9">
    <source>
        <dbReference type="ARBA" id="ARBA00064347"/>
    </source>
</evidence>
<evidence type="ECO:0000256" key="14">
    <source>
        <dbReference type="SAM" id="MobiDB-lite"/>
    </source>
</evidence>
<evidence type="ECO:0000256" key="4">
    <source>
        <dbReference type="ARBA" id="ARBA00023125"/>
    </source>
</evidence>
<dbReference type="Pfam" id="PF00046">
    <property type="entry name" value="Homeodomain"/>
    <property type="match status" value="1"/>
</dbReference>
<dbReference type="PANTHER" id="PTHR24329">
    <property type="entry name" value="HOMEOBOX PROTEIN ARISTALESS"/>
    <property type="match status" value="1"/>
</dbReference>
<evidence type="ECO:0000256" key="7">
    <source>
        <dbReference type="ARBA" id="ARBA00023242"/>
    </source>
</evidence>
<keyword evidence="2" id="KW-0217">Developmental protein</keyword>
<feature type="region of interest" description="Disordered" evidence="14">
    <location>
        <begin position="335"/>
        <end position="365"/>
    </location>
</feature>
<proteinExistence type="predicted"/>
<keyword evidence="3" id="KW-0805">Transcription regulation</keyword>
<organism evidence="16 17">
    <name type="scientific">Nephila pilipes</name>
    <name type="common">Giant wood spider</name>
    <name type="synonym">Nephila maculata</name>
    <dbReference type="NCBI Taxonomy" id="299642"/>
    <lineage>
        <taxon>Eukaryota</taxon>
        <taxon>Metazoa</taxon>
        <taxon>Ecdysozoa</taxon>
        <taxon>Arthropoda</taxon>
        <taxon>Chelicerata</taxon>
        <taxon>Arachnida</taxon>
        <taxon>Araneae</taxon>
        <taxon>Araneomorphae</taxon>
        <taxon>Entelegynae</taxon>
        <taxon>Araneoidea</taxon>
        <taxon>Nephilidae</taxon>
        <taxon>Nephila</taxon>
    </lineage>
</organism>
<dbReference type="EMBL" id="BMAW01058645">
    <property type="protein sequence ID" value="GFT17341.1"/>
    <property type="molecule type" value="Genomic_DNA"/>
</dbReference>
<dbReference type="PANTHER" id="PTHR24329:SF337">
    <property type="entry name" value="ARISTALESS RELATED HOMEOBOX"/>
    <property type="match status" value="1"/>
</dbReference>
<feature type="region of interest" description="Disordered" evidence="14">
    <location>
        <begin position="111"/>
        <end position="191"/>
    </location>
</feature>
<feature type="compositionally biased region" description="Basic and acidic residues" evidence="14">
    <location>
        <begin position="335"/>
        <end position="346"/>
    </location>
</feature>
<keyword evidence="5 12" id="KW-0371">Homeobox</keyword>
<evidence type="ECO:0000256" key="3">
    <source>
        <dbReference type="ARBA" id="ARBA00023015"/>
    </source>
</evidence>
<dbReference type="AlphaFoldDB" id="A0A8X6NJX8"/>
<evidence type="ECO:0000313" key="16">
    <source>
        <dbReference type="EMBL" id="GFT17341.1"/>
    </source>
</evidence>
<evidence type="ECO:0000259" key="15">
    <source>
        <dbReference type="PROSITE" id="PS50071"/>
    </source>
</evidence>
<evidence type="ECO:0000256" key="12">
    <source>
        <dbReference type="PROSITE-ProRule" id="PRU00108"/>
    </source>
</evidence>
<keyword evidence="17" id="KW-1185">Reference proteome</keyword>
<evidence type="ECO:0000256" key="11">
    <source>
        <dbReference type="ARBA" id="ARBA00078248"/>
    </source>
</evidence>
<sequence>MFCYHCPLSVPPSSVAPRPPPLPFSVYSAVSPYSGYGYQSDLHDDNFVRRKQRRNRTTFTVQQLEELEKAFAQTHYPDVFTREDLAMKINLTEARVQVWFQNRRAKWRKAERLRKEREEKDHLPSDEPPRDDPASPDGDPADDPSLLLASGDKASPASSSQRHLTDDEDADSSGREDDLSPPRAATASAAAGAADDVAAAADANMEGSLAVISKSSSTSSTESSVVLGGGSEPLGDFPSLLLSRSPMASFGGDASLLKDPSGCLRPGSFLRSSLFSSLSSGGPLSSQACMESMMNPANHGRFPLPPIISLLRVLSSKTRDLFGCDVRELFARPHFHERDRPQEKSPRALPGPPAVRHPQQQPTTFRFGLDQATATARRRLRHPISTGLVSITSVA</sequence>
<dbReference type="InterPro" id="IPR050649">
    <property type="entry name" value="Paired_Homeobox_TFs"/>
</dbReference>
<dbReference type="GO" id="GO:0005634">
    <property type="term" value="C:nucleus"/>
    <property type="evidence" value="ECO:0007669"/>
    <property type="project" value="UniProtKB-SubCell"/>
</dbReference>
<comment type="function">
    <text evidence="8">Transcription factor required for the formation of correct projections from nociceptive sensory neurons to the dorsal horn of the spinal cord and normal perception of pain.</text>
</comment>
<keyword evidence="7 12" id="KW-0539">Nucleus</keyword>
<dbReference type="PROSITE" id="PS00027">
    <property type="entry name" value="HOMEOBOX_1"/>
    <property type="match status" value="1"/>
</dbReference>
<dbReference type="PROSITE" id="PS50071">
    <property type="entry name" value="HOMEOBOX_2"/>
    <property type="match status" value="1"/>
</dbReference>
<dbReference type="SMART" id="SM00389">
    <property type="entry name" value="HOX"/>
    <property type="match status" value="1"/>
</dbReference>
<dbReference type="SUPFAM" id="SSF46689">
    <property type="entry name" value="Homeodomain-like"/>
    <property type="match status" value="1"/>
</dbReference>
<evidence type="ECO:0000256" key="1">
    <source>
        <dbReference type="ARBA" id="ARBA00004123"/>
    </source>
</evidence>
<evidence type="ECO:0000313" key="17">
    <source>
        <dbReference type="Proteomes" id="UP000887013"/>
    </source>
</evidence>
<dbReference type="InterPro" id="IPR017970">
    <property type="entry name" value="Homeobox_CS"/>
</dbReference>
<dbReference type="CDD" id="cd00086">
    <property type="entry name" value="homeodomain"/>
    <property type="match status" value="1"/>
</dbReference>
<evidence type="ECO:0000256" key="5">
    <source>
        <dbReference type="ARBA" id="ARBA00023155"/>
    </source>
</evidence>
<dbReference type="OrthoDB" id="6159439at2759"/>
<dbReference type="Gene3D" id="1.10.10.60">
    <property type="entry name" value="Homeodomain-like"/>
    <property type="match status" value="1"/>
</dbReference>
<evidence type="ECO:0000256" key="6">
    <source>
        <dbReference type="ARBA" id="ARBA00023163"/>
    </source>
</evidence>
<dbReference type="FunFam" id="1.10.10.60:FF:000126">
    <property type="entry name" value="dorsal root ganglia homeobox protein-like"/>
    <property type="match status" value="1"/>
</dbReference>
<dbReference type="Proteomes" id="UP000887013">
    <property type="component" value="Unassembled WGS sequence"/>
</dbReference>
<comment type="subcellular location">
    <subcellularLocation>
        <location evidence="1 12 13">Nucleus</location>
    </subcellularLocation>
</comment>
<protein>
    <recommendedName>
        <fullName evidence="10">Dorsal root ganglia homeobox protein</fullName>
    </recommendedName>
    <alternativeName>
        <fullName evidence="11">Paired-related homeobox protein-like 1</fullName>
    </alternativeName>
</protein>
<feature type="compositionally biased region" description="Low complexity" evidence="14">
    <location>
        <begin position="135"/>
        <end position="150"/>
    </location>
</feature>
<reference evidence="16" key="1">
    <citation type="submission" date="2020-08" db="EMBL/GenBank/DDBJ databases">
        <title>Multicomponent nature underlies the extraordinary mechanical properties of spider dragline silk.</title>
        <authorList>
            <person name="Kono N."/>
            <person name="Nakamura H."/>
            <person name="Mori M."/>
            <person name="Yoshida Y."/>
            <person name="Ohtoshi R."/>
            <person name="Malay A.D."/>
            <person name="Moran D.A.P."/>
            <person name="Tomita M."/>
            <person name="Numata K."/>
            <person name="Arakawa K."/>
        </authorList>
    </citation>
    <scope>NUCLEOTIDE SEQUENCE</scope>
</reference>